<keyword evidence="3" id="KW-1185">Reference proteome</keyword>
<name>A0A4S8KRR9_DENBC</name>
<evidence type="ECO:0000313" key="2">
    <source>
        <dbReference type="EMBL" id="THU78068.1"/>
    </source>
</evidence>
<feature type="compositionally biased region" description="Pro residues" evidence="1">
    <location>
        <begin position="144"/>
        <end position="154"/>
    </location>
</feature>
<feature type="compositionally biased region" description="Polar residues" evidence="1">
    <location>
        <begin position="340"/>
        <end position="352"/>
    </location>
</feature>
<gene>
    <name evidence="2" type="ORF">K435DRAFT_877044</name>
</gene>
<feature type="compositionally biased region" description="Low complexity" evidence="1">
    <location>
        <begin position="323"/>
        <end position="339"/>
    </location>
</feature>
<dbReference type="Proteomes" id="UP000297245">
    <property type="component" value="Unassembled WGS sequence"/>
</dbReference>
<protein>
    <submittedName>
        <fullName evidence="2">Uncharacterized protein</fullName>
    </submittedName>
</protein>
<feature type="region of interest" description="Disordered" evidence="1">
    <location>
        <begin position="141"/>
        <end position="404"/>
    </location>
</feature>
<feature type="compositionally biased region" description="Basic and acidic residues" evidence="1">
    <location>
        <begin position="172"/>
        <end position="184"/>
    </location>
</feature>
<proteinExistence type="predicted"/>
<feature type="compositionally biased region" description="Basic residues" evidence="1">
    <location>
        <begin position="361"/>
        <end position="371"/>
    </location>
</feature>
<evidence type="ECO:0000256" key="1">
    <source>
        <dbReference type="SAM" id="MobiDB-lite"/>
    </source>
</evidence>
<sequence length="524" mass="57019">MPLSIDAYSMIYDASERVRKTIAPHWSAMAKYKISWTECQTFLSTIENDLQTLSLAAASSDTPLPTVHMMTVLNLVSLSLIPNDQDLPIWALDHHRINDFKMVIKTVAGTKAFSWNTPLPRNQYGALPDPYDIPLLDEEDVAPPVVPQPTPSVPGPSHANIPSSNVNLVPTDDSRQKSVDRQIADRASTAPAPPKPRKKTKTTTARPSNLPGEPFVEISRPSVVIPVPVPPKPDVPEVNTPKPVEDKSGEDAAAPDDPLALHRTPRAAARKTKEALDIQVNNSRKRPREPSSEVDGEYKNSNVDSSDEESLATVTKKQRLSKETSSSKASSSKTAGSSKQNSTSKNVASGSSKKITTVKDAKKKPVAKKAKTPAPAKIDKGKRKAVSENPETEEEVATESPNYDLPGSVVDSGFLRDRMALVTGDLKKLETPPGFPGLETLPYLTPAEYIAQDVQHARLFPSRPGHAASTTEKDYPDIFIASHRLGAGYSLKDLVQTTRNIGAVRQVIADNKTLWNPVLTQLRT</sequence>
<accession>A0A4S8KRR9</accession>
<evidence type="ECO:0000313" key="3">
    <source>
        <dbReference type="Proteomes" id="UP000297245"/>
    </source>
</evidence>
<dbReference type="AlphaFoldDB" id="A0A4S8KRR9"/>
<organism evidence="2 3">
    <name type="scientific">Dendrothele bispora (strain CBS 962.96)</name>
    <dbReference type="NCBI Taxonomy" id="1314807"/>
    <lineage>
        <taxon>Eukaryota</taxon>
        <taxon>Fungi</taxon>
        <taxon>Dikarya</taxon>
        <taxon>Basidiomycota</taxon>
        <taxon>Agaricomycotina</taxon>
        <taxon>Agaricomycetes</taxon>
        <taxon>Agaricomycetidae</taxon>
        <taxon>Agaricales</taxon>
        <taxon>Agaricales incertae sedis</taxon>
        <taxon>Dendrothele</taxon>
    </lineage>
</organism>
<reference evidence="2 3" key="1">
    <citation type="journal article" date="2019" name="Nat. Ecol. Evol.">
        <title>Megaphylogeny resolves global patterns of mushroom evolution.</title>
        <authorList>
            <person name="Varga T."/>
            <person name="Krizsan K."/>
            <person name="Foldi C."/>
            <person name="Dima B."/>
            <person name="Sanchez-Garcia M."/>
            <person name="Sanchez-Ramirez S."/>
            <person name="Szollosi G.J."/>
            <person name="Szarkandi J.G."/>
            <person name="Papp V."/>
            <person name="Albert L."/>
            <person name="Andreopoulos W."/>
            <person name="Angelini C."/>
            <person name="Antonin V."/>
            <person name="Barry K.W."/>
            <person name="Bougher N.L."/>
            <person name="Buchanan P."/>
            <person name="Buyck B."/>
            <person name="Bense V."/>
            <person name="Catcheside P."/>
            <person name="Chovatia M."/>
            <person name="Cooper J."/>
            <person name="Damon W."/>
            <person name="Desjardin D."/>
            <person name="Finy P."/>
            <person name="Geml J."/>
            <person name="Haridas S."/>
            <person name="Hughes K."/>
            <person name="Justo A."/>
            <person name="Karasinski D."/>
            <person name="Kautmanova I."/>
            <person name="Kiss B."/>
            <person name="Kocsube S."/>
            <person name="Kotiranta H."/>
            <person name="LaButti K.M."/>
            <person name="Lechner B.E."/>
            <person name="Liimatainen K."/>
            <person name="Lipzen A."/>
            <person name="Lukacs Z."/>
            <person name="Mihaltcheva S."/>
            <person name="Morgado L.N."/>
            <person name="Niskanen T."/>
            <person name="Noordeloos M.E."/>
            <person name="Ohm R.A."/>
            <person name="Ortiz-Santana B."/>
            <person name="Ovrebo C."/>
            <person name="Racz N."/>
            <person name="Riley R."/>
            <person name="Savchenko A."/>
            <person name="Shiryaev A."/>
            <person name="Soop K."/>
            <person name="Spirin V."/>
            <person name="Szebenyi C."/>
            <person name="Tomsovsky M."/>
            <person name="Tulloss R.E."/>
            <person name="Uehling J."/>
            <person name="Grigoriev I.V."/>
            <person name="Vagvolgyi C."/>
            <person name="Papp T."/>
            <person name="Martin F.M."/>
            <person name="Miettinen O."/>
            <person name="Hibbett D.S."/>
            <person name="Nagy L.G."/>
        </authorList>
    </citation>
    <scope>NUCLEOTIDE SEQUENCE [LARGE SCALE GENOMIC DNA]</scope>
    <source>
        <strain evidence="2 3">CBS 962.96</strain>
    </source>
</reference>
<dbReference type="EMBL" id="ML180268">
    <property type="protein sequence ID" value="THU78068.1"/>
    <property type="molecule type" value="Genomic_DNA"/>
</dbReference>
<feature type="compositionally biased region" description="Low complexity" evidence="1">
    <location>
        <begin position="216"/>
        <end position="226"/>
    </location>
</feature>